<organism evidence="2">
    <name type="scientific">Wenling hoplichthys paramyxovirus</name>
    <dbReference type="NCBI Taxonomy" id="2116453"/>
    <lineage>
        <taxon>Viruses</taxon>
        <taxon>Riboviria</taxon>
        <taxon>Orthornavirae</taxon>
        <taxon>Negarnaviricota</taxon>
        <taxon>Haploviricotina</taxon>
        <taxon>Monjiviricetes</taxon>
        <taxon>Mononegavirales</taxon>
        <taxon>Paramyxoviridae</taxon>
        <taxon>Ichthysvirinae</taxon>
        <taxon>Hoplichthysvirus</taxon>
        <taxon>Hoplichthysvirus hoplichthysis</taxon>
    </lineage>
</organism>
<evidence type="ECO:0000256" key="1">
    <source>
        <dbReference type="SAM" id="MobiDB-lite"/>
    </source>
</evidence>
<evidence type="ECO:0000313" key="3">
    <source>
        <dbReference type="Proteomes" id="UP000297191"/>
    </source>
</evidence>
<dbReference type="Proteomes" id="UP000297191">
    <property type="component" value="Segment"/>
</dbReference>
<dbReference type="GeneID" id="80527895"/>
<accession>A0A2P1GN16</accession>
<feature type="compositionally biased region" description="Acidic residues" evidence="1">
    <location>
        <begin position="258"/>
        <end position="267"/>
    </location>
</feature>
<name>A0A2P1GN16_9MONO</name>
<dbReference type="EMBL" id="MG600062">
    <property type="protein sequence ID" value="AVM87393.1"/>
    <property type="molecule type" value="Viral_cRNA"/>
</dbReference>
<reference evidence="2" key="1">
    <citation type="journal article" date="2018" name="Nature">
        <title>The evolutionary history of vertebrate RNA viruses.</title>
        <authorList>
            <person name="Shi M."/>
            <person name="Lin X.D."/>
            <person name="Chen X."/>
            <person name="Tian J.H."/>
            <person name="Chen L.J."/>
            <person name="Li K."/>
            <person name="Wang W."/>
            <person name="Eden J.S."/>
            <person name="Shen J.J."/>
            <person name="Liu L."/>
            <person name="Holmes E.C."/>
            <person name="Zhang Y.Z."/>
        </authorList>
    </citation>
    <scope>NUCLEOTIDE SEQUENCE [LARGE SCALE GENOMIC DNA]</scope>
    <source>
        <strain evidence="2">XYXMC57250</strain>
    </source>
</reference>
<feature type="region of interest" description="Disordered" evidence="1">
    <location>
        <begin position="1"/>
        <end position="21"/>
    </location>
</feature>
<sequence length="332" mass="37225">MDAIANDLQGIPLTPDKSLRASLGPLQGLSARLVKTNKELVESEIVNASEASEPDLTVKQKHTSPSSKTRSDEKSERSKKTLGSNERTMREIIQEEVEKALSKVSNKTDIQIREVNKSLGEIGEMTIKLVKRESEMMDKIDRLTDSIRKSDVKYEEMKAVSQQIPSSVKSLTALGEEVRCALRELKLGVTKLDKFQEISFEIQTEEAMKNRKDLEAKSAAKKRETSAPMKPSSFEFSNQADNIKKAYESGGIRAMGSDSEEEEEDDTNPAPLKHILNRSGSLTSHLCTYEEIESLIFSRYTGKEQEEELNKMDQAMARGTSAETYKSMRYGQ</sequence>
<evidence type="ECO:0000313" key="2">
    <source>
        <dbReference type="EMBL" id="AVM87393.1"/>
    </source>
</evidence>
<proteinExistence type="predicted"/>
<protein>
    <submittedName>
        <fullName evidence="2">Uncharacterized protein</fullName>
    </submittedName>
</protein>
<feature type="region of interest" description="Disordered" evidence="1">
    <location>
        <begin position="254"/>
        <end position="275"/>
    </location>
</feature>
<feature type="region of interest" description="Disordered" evidence="1">
    <location>
        <begin position="211"/>
        <end position="235"/>
    </location>
</feature>
<feature type="region of interest" description="Disordered" evidence="1">
    <location>
        <begin position="45"/>
        <end position="90"/>
    </location>
</feature>
<feature type="compositionally biased region" description="Basic and acidic residues" evidence="1">
    <location>
        <begin position="211"/>
        <end position="225"/>
    </location>
</feature>
<dbReference type="RefSeq" id="YP_010790497.1">
    <property type="nucleotide sequence ID" value="NC_075441.1"/>
</dbReference>
<feature type="compositionally biased region" description="Basic and acidic residues" evidence="1">
    <location>
        <begin position="69"/>
        <end position="79"/>
    </location>
</feature>
<dbReference type="KEGG" id="vg:80527895"/>
<keyword evidence="3" id="KW-1185">Reference proteome</keyword>